<dbReference type="Pfam" id="PF00156">
    <property type="entry name" value="Pribosyltran"/>
    <property type="match status" value="1"/>
</dbReference>
<keyword evidence="3" id="KW-0328">Glycosyltransferase</keyword>
<dbReference type="RefSeq" id="WP_056938423.1">
    <property type="nucleotide sequence ID" value="NZ_AZGD01000095.1"/>
</dbReference>
<proteinExistence type="inferred from homology"/>
<dbReference type="STRING" id="1423755.FC40_GL001011"/>
<keyword evidence="4" id="KW-1185">Reference proteome</keyword>
<protein>
    <submittedName>
        <fullName evidence="3">Phosphoribosyltransferase</fullName>
    </submittedName>
</protein>
<name>A0A0R1WR47_9LACO</name>
<comment type="similarity">
    <text evidence="1">Belongs to the ComF/GntX family.</text>
</comment>
<dbReference type="GO" id="GO:0016757">
    <property type="term" value="F:glycosyltransferase activity"/>
    <property type="evidence" value="ECO:0007669"/>
    <property type="project" value="UniProtKB-KW"/>
</dbReference>
<gene>
    <name evidence="3" type="ORF">FC40_GL001011</name>
</gene>
<dbReference type="AlphaFoldDB" id="A0A0R1WR47"/>
<dbReference type="PANTHER" id="PTHR47505:SF1">
    <property type="entry name" value="DNA UTILIZATION PROTEIN YHGH"/>
    <property type="match status" value="1"/>
</dbReference>
<dbReference type="PATRIC" id="fig|1423755.3.peg.1068"/>
<comment type="caution">
    <text evidence="3">The sequence shown here is derived from an EMBL/GenBank/DDBJ whole genome shotgun (WGS) entry which is preliminary data.</text>
</comment>
<dbReference type="CDD" id="cd06223">
    <property type="entry name" value="PRTases_typeI"/>
    <property type="match status" value="1"/>
</dbReference>
<dbReference type="PANTHER" id="PTHR47505">
    <property type="entry name" value="DNA UTILIZATION PROTEIN YHGH"/>
    <property type="match status" value="1"/>
</dbReference>
<dbReference type="EMBL" id="AZGD01000095">
    <property type="protein sequence ID" value="KRM18331.1"/>
    <property type="molecule type" value="Genomic_DNA"/>
</dbReference>
<dbReference type="Proteomes" id="UP000051054">
    <property type="component" value="Unassembled WGS sequence"/>
</dbReference>
<accession>A0A0R1WR47</accession>
<evidence type="ECO:0000259" key="2">
    <source>
        <dbReference type="Pfam" id="PF00156"/>
    </source>
</evidence>
<dbReference type="InterPro" id="IPR000836">
    <property type="entry name" value="PRTase_dom"/>
</dbReference>
<evidence type="ECO:0000313" key="4">
    <source>
        <dbReference type="Proteomes" id="UP000051054"/>
    </source>
</evidence>
<feature type="domain" description="Phosphoribosyltransferase" evidence="2">
    <location>
        <begin position="144"/>
        <end position="228"/>
    </location>
</feature>
<dbReference type="InterPro" id="IPR051910">
    <property type="entry name" value="ComF/GntX_DNA_util-trans"/>
</dbReference>
<keyword evidence="3" id="KW-0808">Transferase</keyword>
<dbReference type="SUPFAM" id="SSF53271">
    <property type="entry name" value="PRTase-like"/>
    <property type="match status" value="1"/>
</dbReference>
<reference evidence="3 4" key="1">
    <citation type="journal article" date="2015" name="Genome Announc.">
        <title>Expanding the biotechnology potential of lactobacilli through comparative genomics of 213 strains and associated genera.</title>
        <authorList>
            <person name="Sun Z."/>
            <person name="Harris H.M."/>
            <person name="McCann A."/>
            <person name="Guo C."/>
            <person name="Argimon S."/>
            <person name="Zhang W."/>
            <person name="Yang X."/>
            <person name="Jeffery I.B."/>
            <person name="Cooney J.C."/>
            <person name="Kagawa T.F."/>
            <person name="Liu W."/>
            <person name="Song Y."/>
            <person name="Salvetti E."/>
            <person name="Wrobel A."/>
            <person name="Rasinkangas P."/>
            <person name="Parkhill J."/>
            <person name="Rea M.C."/>
            <person name="O'Sullivan O."/>
            <person name="Ritari J."/>
            <person name="Douillard F.P."/>
            <person name="Paul Ross R."/>
            <person name="Yang R."/>
            <person name="Briner A.E."/>
            <person name="Felis G.E."/>
            <person name="de Vos W.M."/>
            <person name="Barrangou R."/>
            <person name="Klaenhammer T.R."/>
            <person name="Caufield P.W."/>
            <person name="Cui Y."/>
            <person name="Zhang H."/>
            <person name="O'Toole P.W."/>
        </authorList>
    </citation>
    <scope>NUCLEOTIDE SEQUENCE [LARGE SCALE GENOMIC DNA]</scope>
    <source>
        <strain evidence="3 4">DSM 18933</strain>
    </source>
</reference>
<evidence type="ECO:0000313" key="3">
    <source>
        <dbReference type="EMBL" id="KRM18331.1"/>
    </source>
</evidence>
<dbReference type="Gene3D" id="3.40.50.2020">
    <property type="match status" value="1"/>
</dbReference>
<dbReference type="InterPro" id="IPR029057">
    <property type="entry name" value="PRTase-like"/>
</dbReference>
<dbReference type="eggNOG" id="COG1040">
    <property type="taxonomic scope" value="Bacteria"/>
</dbReference>
<evidence type="ECO:0000256" key="1">
    <source>
        <dbReference type="ARBA" id="ARBA00008007"/>
    </source>
</evidence>
<sequence>MNNCILCHRKLFQKIESQWLFSLKPLSKATICEECEQTFVTFENEEICEGCGRLEKQKWCQDCLRWKEKGYLSLHNRAIFVYQNEAMKDYFQKYKFMGDYYMRNVWQAKFSQYIRKNYPPKKWRYIPIPVSQATMQTRGFNQVEGLIKGLKLDHDLIVAQQSKQVQSQKNRKQRMENHQIFEYVGPKIINQKNILLIDDIYTTGRTLYFAQELVQKHTVKEIKSVTLAR</sequence>
<organism evidence="3 4">
    <name type="scientific">Ligilactobacillus hayakitensis DSM 18933 = JCM 14209</name>
    <dbReference type="NCBI Taxonomy" id="1423755"/>
    <lineage>
        <taxon>Bacteria</taxon>
        <taxon>Bacillati</taxon>
        <taxon>Bacillota</taxon>
        <taxon>Bacilli</taxon>
        <taxon>Lactobacillales</taxon>
        <taxon>Lactobacillaceae</taxon>
        <taxon>Ligilactobacillus</taxon>
    </lineage>
</organism>